<keyword evidence="1" id="KW-0472">Membrane</keyword>
<keyword evidence="3" id="KW-1185">Reference proteome</keyword>
<dbReference type="RefSeq" id="WP_094764466.1">
    <property type="nucleotide sequence ID" value="NZ_FUKQ01000026.1"/>
</dbReference>
<evidence type="ECO:0000313" key="3">
    <source>
        <dbReference type="Proteomes" id="UP000188342"/>
    </source>
</evidence>
<keyword evidence="1 2" id="KW-0812">Transmembrane</keyword>
<dbReference type="OrthoDB" id="5198533at2"/>
<keyword evidence="1" id="KW-1133">Transmembrane helix</keyword>
<reference evidence="2 3" key="1">
    <citation type="submission" date="2017-02" db="EMBL/GenBank/DDBJ databases">
        <authorList>
            <person name="Peterson S.W."/>
        </authorList>
    </citation>
    <scope>NUCLEOTIDE SEQUENCE [LARGE SCALE GENOMIC DNA]</scope>
    <source>
        <strain evidence="2 3">LSP_Lj1</strain>
    </source>
</reference>
<gene>
    <name evidence="2" type="ORF">FM114_07015</name>
</gene>
<dbReference type="Proteomes" id="UP000188342">
    <property type="component" value="Unassembled WGS sequence"/>
</dbReference>
<proteinExistence type="predicted"/>
<accession>A0A1R4JE98</accession>
<dbReference type="EMBL" id="FUKQ01000026">
    <property type="protein sequence ID" value="SJN30264.1"/>
    <property type="molecule type" value="Genomic_DNA"/>
</dbReference>
<dbReference type="AlphaFoldDB" id="A0A1R4JE98"/>
<organism evidence="2 3">
    <name type="scientific">Luteococcus japonicus LSP_Lj1</name>
    <dbReference type="NCBI Taxonomy" id="1255658"/>
    <lineage>
        <taxon>Bacteria</taxon>
        <taxon>Bacillati</taxon>
        <taxon>Actinomycetota</taxon>
        <taxon>Actinomycetes</taxon>
        <taxon>Propionibacteriales</taxon>
        <taxon>Propionibacteriaceae</taxon>
        <taxon>Luteococcus</taxon>
    </lineage>
</organism>
<sequence>MKLYAKPGWRMARQLTGDLVVLTAIVCWAIAARILGRAVDRLAAPARSTGEAAHSMSEQMRQAGERVGGVPGVGDTLASPFGSMADGLEQISAQTAEQVTQVHQLATITSLVVFLLPTLTLLVLWLPRRIRFVRQAAAARAFIDADADLDLFALRAMANVPMASLARITPDPVGEWRRGNQEVVRRLAELELERTGLALPEPVRPRSE</sequence>
<evidence type="ECO:0000256" key="1">
    <source>
        <dbReference type="SAM" id="Phobius"/>
    </source>
</evidence>
<dbReference type="STRING" id="1255658.FM114_07015"/>
<protein>
    <submittedName>
        <fullName evidence="2">POSSIBLE CONSERVED TRANSMEMBRANE PROTEIN</fullName>
    </submittedName>
</protein>
<feature type="transmembrane region" description="Helical" evidence="1">
    <location>
        <begin position="105"/>
        <end position="126"/>
    </location>
</feature>
<evidence type="ECO:0000313" key="2">
    <source>
        <dbReference type="EMBL" id="SJN30264.1"/>
    </source>
</evidence>
<name>A0A1R4JE98_9ACTN</name>